<gene>
    <name evidence="1" type="ORF">KAK10_09185</name>
</gene>
<dbReference type="EMBL" id="JAGMVS010000076">
    <property type="protein sequence ID" value="MCM2438070.1"/>
    <property type="molecule type" value="Genomic_DNA"/>
</dbReference>
<proteinExistence type="predicted"/>
<evidence type="ECO:0008006" key="3">
    <source>
        <dbReference type="Google" id="ProtNLM"/>
    </source>
</evidence>
<name>A0ABT0VNG6_9LACO</name>
<evidence type="ECO:0000313" key="2">
    <source>
        <dbReference type="Proteomes" id="UP001057481"/>
    </source>
</evidence>
<keyword evidence="2" id="KW-1185">Reference proteome</keyword>
<organism evidence="1 2">
    <name type="scientific">Periweissella beninensis</name>
    <dbReference type="NCBI Taxonomy" id="504936"/>
    <lineage>
        <taxon>Bacteria</taxon>
        <taxon>Bacillati</taxon>
        <taxon>Bacillota</taxon>
        <taxon>Bacilli</taxon>
        <taxon>Lactobacillales</taxon>
        <taxon>Lactobacillaceae</taxon>
        <taxon>Periweissella</taxon>
    </lineage>
</organism>
<reference evidence="1" key="1">
    <citation type="submission" date="2021-04" db="EMBL/GenBank/DDBJ databases">
        <title>Taxonomic assessment of Weissella genus.</title>
        <authorList>
            <person name="Fanelli F."/>
            <person name="Chieffi D."/>
            <person name="Dell'Aquila A."/>
            <person name="Gyu-Sung C."/>
            <person name="Franz C.M.A.P."/>
            <person name="Fusco V."/>
        </authorList>
    </citation>
    <scope>NUCLEOTIDE SEQUENCE</scope>
    <source>
        <strain evidence="1">LMG 25373</strain>
    </source>
</reference>
<dbReference type="RefSeq" id="WP_205143979.1">
    <property type="nucleotide sequence ID" value="NZ_JAFBDN010000016.1"/>
</dbReference>
<dbReference type="Proteomes" id="UP001057481">
    <property type="component" value="Unassembled WGS sequence"/>
</dbReference>
<evidence type="ECO:0000313" key="1">
    <source>
        <dbReference type="EMBL" id="MCM2438070.1"/>
    </source>
</evidence>
<dbReference type="SUPFAM" id="SSF159888">
    <property type="entry name" value="YdhG-like"/>
    <property type="match status" value="1"/>
</dbReference>
<comment type="caution">
    <text evidence="1">The sequence shown here is derived from an EMBL/GenBank/DDBJ whole genome shotgun (WGS) entry which is preliminary data.</text>
</comment>
<sequence length="137" mass="15555">MTNSNLSITENKSLITQAKMLKRQQTDMRNLAALEQKINEMPLVDAILAKQLHHLVTNIAPNLQAKTWYGMPAYTNDDKKIIFFFQPAAKFSARYASIGFNDTANLDNGDFWPTTFAIKTWTPHVAKQVENLIRTAL</sequence>
<protein>
    <recommendedName>
        <fullName evidence="3">YdhG-like domain-containing protein</fullName>
    </recommendedName>
</protein>
<accession>A0ABT0VNG6</accession>